<reference evidence="15 16" key="1">
    <citation type="submission" date="2023-07" db="EMBL/GenBank/DDBJ databases">
        <title>Sequencing the genomes of 1000 actinobacteria strains.</title>
        <authorList>
            <person name="Klenk H.-P."/>
        </authorList>
    </citation>
    <scope>NUCLEOTIDE SEQUENCE [LARGE SCALE GENOMIC DNA]</scope>
    <source>
        <strain evidence="15 16">GD13</strain>
    </source>
</reference>
<dbReference type="EMBL" id="JAUSQM010000001">
    <property type="protein sequence ID" value="MDP9822504.1"/>
    <property type="molecule type" value="Genomic_DNA"/>
</dbReference>
<evidence type="ECO:0000256" key="6">
    <source>
        <dbReference type="ARBA" id="ARBA00022692"/>
    </source>
</evidence>
<dbReference type="EC" id="2.7.13.3" evidence="3"/>
<keyword evidence="6 12" id="KW-0812">Transmembrane</keyword>
<dbReference type="Gene3D" id="6.10.340.10">
    <property type="match status" value="1"/>
</dbReference>
<dbReference type="InterPro" id="IPR005467">
    <property type="entry name" value="His_kinase_dom"/>
</dbReference>
<dbReference type="SMART" id="SM00304">
    <property type="entry name" value="HAMP"/>
    <property type="match status" value="1"/>
</dbReference>
<feature type="transmembrane region" description="Helical" evidence="12">
    <location>
        <begin position="206"/>
        <end position="226"/>
    </location>
</feature>
<feature type="domain" description="Histidine kinase" evidence="13">
    <location>
        <begin position="286"/>
        <end position="494"/>
    </location>
</feature>
<evidence type="ECO:0000256" key="7">
    <source>
        <dbReference type="ARBA" id="ARBA00022777"/>
    </source>
</evidence>
<dbReference type="SUPFAM" id="SSF55874">
    <property type="entry name" value="ATPase domain of HSP90 chaperone/DNA topoisomerase II/histidine kinase"/>
    <property type="match status" value="1"/>
</dbReference>
<protein>
    <recommendedName>
        <fullName evidence="3">histidine kinase</fullName>
        <ecNumber evidence="3">2.7.13.3</ecNumber>
    </recommendedName>
</protein>
<keyword evidence="5" id="KW-0808">Transferase</keyword>
<dbReference type="SMART" id="SM00388">
    <property type="entry name" value="HisKA"/>
    <property type="match status" value="1"/>
</dbReference>
<dbReference type="CDD" id="cd06225">
    <property type="entry name" value="HAMP"/>
    <property type="match status" value="1"/>
</dbReference>
<dbReference type="InterPro" id="IPR003660">
    <property type="entry name" value="HAMP_dom"/>
</dbReference>
<feature type="compositionally biased region" description="Basic and acidic residues" evidence="11">
    <location>
        <begin position="501"/>
        <end position="511"/>
    </location>
</feature>
<dbReference type="PANTHER" id="PTHR45436">
    <property type="entry name" value="SENSOR HISTIDINE KINASE YKOH"/>
    <property type="match status" value="1"/>
</dbReference>
<dbReference type="InterPro" id="IPR050428">
    <property type="entry name" value="TCS_sensor_his_kinase"/>
</dbReference>
<evidence type="ECO:0000259" key="14">
    <source>
        <dbReference type="PROSITE" id="PS50885"/>
    </source>
</evidence>
<comment type="subcellular location">
    <subcellularLocation>
        <location evidence="2">Cell membrane</location>
    </subcellularLocation>
</comment>
<keyword evidence="7 15" id="KW-0418">Kinase</keyword>
<dbReference type="InterPro" id="IPR036890">
    <property type="entry name" value="HATPase_C_sf"/>
</dbReference>
<evidence type="ECO:0000313" key="15">
    <source>
        <dbReference type="EMBL" id="MDP9822504.1"/>
    </source>
</evidence>
<dbReference type="Proteomes" id="UP001240447">
    <property type="component" value="Unassembled WGS sequence"/>
</dbReference>
<dbReference type="Pfam" id="PF00512">
    <property type="entry name" value="HisKA"/>
    <property type="match status" value="1"/>
</dbReference>
<evidence type="ECO:0000256" key="8">
    <source>
        <dbReference type="ARBA" id="ARBA00022989"/>
    </source>
</evidence>
<dbReference type="CDD" id="cd00075">
    <property type="entry name" value="HATPase"/>
    <property type="match status" value="1"/>
</dbReference>
<dbReference type="PROSITE" id="PS50885">
    <property type="entry name" value="HAMP"/>
    <property type="match status" value="1"/>
</dbReference>
<dbReference type="InterPro" id="IPR003594">
    <property type="entry name" value="HATPase_dom"/>
</dbReference>
<comment type="catalytic activity">
    <reaction evidence="1">
        <text>ATP + protein L-histidine = ADP + protein N-phospho-L-histidine.</text>
        <dbReference type="EC" id="2.7.13.3"/>
    </reaction>
</comment>
<dbReference type="Gene3D" id="3.30.565.10">
    <property type="entry name" value="Histidine kinase-like ATPase, C-terminal domain"/>
    <property type="match status" value="1"/>
</dbReference>
<comment type="caution">
    <text evidence="15">The sequence shown here is derived from an EMBL/GenBank/DDBJ whole genome shotgun (WGS) entry which is preliminary data.</text>
</comment>
<evidence type="ECO:0000256" key="11">
    <source>
        <dbReference type="SAM" id="MobiDB-lite"/>
    </source>
</evidence>
<evidence type="ECO:0000259" key="13">
    <source>
        <dbReference type="PROSITE" id="PS50109"/>
    </source>
</evidence>
<evidence type="ECO:0000256" key="1">
    <source>
        <dbReference type="ARBA" id="ARBA00000085"/>
    </source>
</evidence>
<dbReference type="InterPro" id="IPR004358">
    <property type="entry name" value="Sig_transdc_His_kin-like_C"/>
</dbReference>
<feature type="domain" description="HAMP" evidence="14">
    <location>
        <begin position="226"/>
        <end position="278"/>
    </location>
</feature>
<dbReference type="Pfam" id="PF02518">
    <property type="entry name" value="HATPase_c"/>
    <property type="match status" value="1"/>
</dbReference>
<name>A0ABT9NQ09_9ACTN</name>
<dbReference type="SUPFAM" id="SSF47384">
    <property type="entry name" value="Homodimeric domain of signal transducing histidine kinase"/>
    <property type="match status" value="1"/>
</dbReference>
<dbReference type="SMART" id="SM00387">
    <property type="entry name" value="HATPase_c"/>
    <property type="match status" value="1"/>
</dbReference>
<dbReference type="SUPFAM" id="SSF158472">
    <property type="entry name" value="HAMP domain-like"/>
    <property type="match status" value="1"/>
</dbReference>
<evidence type="ECO:0000313" key="16">
    <source>
        <dbReference type="Proteomes" id="UP001240447"/>
    </source>
</evidence>
<dbReference type="Pfam" id="PF00672">
    <property type="entry name" value="HAMP"/>
    <property type="match status" value="1"/>
</dbReference>
<keyword evidence="16" id="KW-1185">Reference proteome</keyword>
<sequence>MTTDPSAGESSPAGGWRARLTRWGAFSVRTRITVAFVAVAALALFSAGFFVYTIEVRAIERDVRDQIRQELAEFRTLSESDPPPADVDTGAPISTADQLVRVFLTRNVPDDDELLLGYAGGSPRVISPTRYAAEYRDTSTGLQAQLRQTAEPLLQSGGTERIHHADLGEIVLTVQPVDYQGSPGALVIANFLGDEYSELDSFIRTYIILSLLMLGAIAVLSSFQAGRLLRPVRTLRETAQSLGATDLSRRIPEQGNDDITDLTRTVNQMLDRLERAFRTQREFLDDAGHELKTPLTIMSGHLELLDPHDPEDVAATRDLLLDETDRMSRLVRELMLLAKLDRPDFLDPREVDVAPLTTRVWEKCRGLGERGWVLDAAAEVTALLDEQRITQAMVQLAQNATKHTEDGAVIGIGSAYADGDVTFWVRDTGPGVRPEDRETIFERFGRGRIAAGDDGFGLGLSIVHGIATAHGGTLAVGDEHPHGARFTLTLPVADATASPSPRKEDPSWPAS</sequence>
<dbReference type="PRINTS" id="PR00344">
    <property type="entry name" value="BCTRLSENSOR"/>
</dbReference>
<evidence type="ECO:0000256" key="12">
    <source>
        <dbReference type="SAM" id="Phobius"/>
    </source>
</evidence>
<dbReference type="PANTHER" id="PTHR45436:SF5">
    <property type="entry name" value="SENSOR HISTIDINE KINASE TRCS"/>
    <property type="match status" value="1"/>
</dbReference>
<dbReference type="RefSeq" id="WP_181641847.1">
    <property type="nucleotide sequence ID" value="NZ_CCXJ01000238.1"/>
</dbReference>
<feature type="region of interest" description="Disordered" evidence="11">
    <location>
        <begin position="492"/>
        <end position="511"/>
    </location>
</feature>
<dbReference type="CDD" id="cd00082">
    <property type="entry name" value="HisKA"/>
    <property type="match status" value="1"/>
</dbReference>
<dbReference type="InterPro" id="IPR003661">
    <property type="entry name" value="HisK_dim/P_dom"/>
</dbReference>
<feature type="transmembrane region" description="Helical" evidence="12">
    <location>
        <begin position="32"/>
        <end position="54"/>
    </location>
</feature>
<dbReference type="InterPro" id="IPR036097">
    <property type="entry name" value="HisK_dim/P_sf"/>
</dbReference>
<gene>
    <name evidence="15" type="ORF">J2S59_002313</name>
</gene>
<keyword evidence="4" id="KW-0597">Phosphoprotein</keyword>
<evidence type="ECO:0000256" key="9">
    <source>
        <dbReference type="ARBA" id="ARBA00023012"/>
    </source>
</evidence>
<evidence type="ECO:0000256" key="4">
    <source>
        <dbReference type="ARBA" id="ARBA00022553"/>
    </source>
</evidence>
<evidence type="ECO:0000256" key="3">
    <source>
        <dbReference type="ARBA" id="ARBA00012438"/>
    </source>
</evidence>
<organism evidence="15 16">
    <name type="scientific">Nocardioides massiliensis</name>
    <dbReference type="NCBI Taxonomy" id="1325935"/>
    <lineage>
        <taxon>Bacteria</taxon>
        <taxon>Bacillati</taxon>
        <taxon>Actinomycetota</taxon>
        <taxon>Actinomycetes</taxon>
        <taxon>Propionibacteriales</taxon>
        <taxon>Nocardioidaceae</taxon>
        <taxon>Nocardioides</taxon>
    </lineage>
</organism>
<keyword evidence="10 12" id="KW-0472">Membrane</keyword>
<keyword evidence="8 12" id="KW-1133">Transmembrane helix</keyword>
<evidence type="ECO:0000256" key="2">
    <source>
        <dbReference type="ARBA" id="ARBA00004236"/>
    </source>
</evidence>
<dbReference type="GO" id="GO:0016301">
    <property type="term" value="F:kinase activity"/>
    <property type="evidence" value="ECO:0007669"/>
    <property type="project" value="UniProtKB-KW"/>
</dbReference>
<evidence type="ECO:0000256" key="5">
    <source>
        <dbReference type="ARBA" id="ARBA00022679"/>
    </source>
</evidence>
<dbReference type="PROSITE" id="PS50109">
    <property type="entry name" value="HIS_KIN"/>
    <property type="match status" value="1"/>
</dbReference>
<keyword evidence="9" id="KW-0902">Two-component regulatory system</keyword>
<proteinExistence type="predicted"/>
<accession>A0ABT9NQ09</accession>
<evidence type="ECO:0000256" key="10">
    <source>
        <dbReference type="ARBA" id="ARBA00023136"/>
    </source>
</evidence>
<dbReference type="Gene3D" id="1.10.287.130">
    <property type="match status" value="1"/>
</dbReference>